<keyword evidence="1" id="KW-0472">Membrane</keyword>
<protein>
    <submittedName>
        <fullName evidence="2">Uncharacterized membrane-anchored protein YjiN, DUF445 family</fullName>
    </submittedName>
</protein>
<name>A0A1M7LH15_9FLAO</name>
<dbReference type="Proteomes" id="UP000184121">
    <property type="component" value="Unassembled WGS sequence"/>
</dbReference>
<organism evidence="2 3">
    <name type="scientific">Flavobacterium saccharophilum</name>
    <dbReference type="NCBI Taxonomy" id="29534"/>
    <lineage>
        <taxon>Bacteria</taxon>
        <taxon>Pseudomonadati</taxon>
        <taxon>Bacteroidota</taxon>
        <taxon>Flavobacteriia</taxon>
        <taxon>Flavobacteriales</taxon>
        <taxon>Flavobacteriaceae</taxon>
        <taxon>Flavobacterium</taxon>
    </lineage>
</organism>
<evidence type="ECO:0000313" key="2">
    <source>
        <dbReference type="EMBL" id="SHM77291.1"/>
    </source>
</evidence>
<keyword evidence="3" id="KW-1185">Reference proteome</keyword>
<keyword evidence="1" id="KW-1133">Transmembrane helix</keyword>
<proteinExistence type="predicted"/>
<keyword evidence="1" id="KW-0812">Transmembrane</keyword>
<dbReference type="STRING" id="29534.SAMN05444366_4115"/>
<dbReference type="PANTHER" id="PTHR38442">
    <property type="entry name" value="INNER MEMBRANE PROTEIN-RELATED"/>
    <property type="match status" value="1"/>
</dbReference>
<dbReference type="Pfam" id="PF04286">
    <property type="entry name" value="DUF445"/>
    <property type="match status" value="1"/>
</dbReference>
<feature type="transmembrane region" description="Helical" evidence="1">
    <location>
        <begin position="395"/>
        <end position="414"/>
    </location>
</feature>
<dbReference type="GO" id="GO:0005886">
    <property type="term" value="C:plasma membrane"/>
    <property type="evidence" value="ECO:0007669"/>
    <property type="project" value="TreeGrafter"/>
</dbReference>
<reference evidence="3" key="1">
    <citation type="submission" date="2016-11" db="EMBL/GenBank/DDBJ databases">
        <authorList>
            <person name="Varghese N."/>
            <person name="Submissions S."/>
        </authorList>
    </citation>
    <scope>NUCLEOTIDE SEQUENCE [LARGE SCALE GENOMIC DNA]</scope>
    <source>
        <strain evidence="3">DSM 1811</strain>
    </source>
</reference>
<dbReference type="PANTHER" id="PTHR38442:SF1">
    <property type="entry name" value="INNER MEMBRANE PROTEIN"/>
    <property type="match status" value="1"/>
</dbReference>
<dbReference type="EMBL" id="FRBY01000006">
    <property type="protein sequence ID" value="SHM77291.1"/>
    <property type="molecule type" value="Genomic_DNA"/>
</dbReference>
<feature type="transmembrane region" description="Helical" evidence="1">
    <location>
        <begin position="26"/>
        <end position="47"/>
    </location>
</feature>
<dbReference type="InterPro" id="IPR007383">
    <property type="entry name" value="DUF445"/>
</dbReference>
<evidence type="ECO:0000256" key="1">
    <source>
        <dbReference type="SAM" id="Phobius"/>
    </source>
</evidence>
<evidence type="ECO:0000313" key="3">
    <source>
        <dbReference type="Proteomes" id="UP000184121"/>
    </source>
</evidence>
<gene>
    <name evidence="2" type="ORF">SAMN05444366_4115</name>
</gene>
<dbReference type="AlphaFoldDB" id="A0A1M7LH15"/>
<accession>A0A1M7LH15</accession>
<sequence length="423" mass="47537">MKTFIIMENSTDQDIVKVKALKKMKANALSLLGVAVLLFIIAIYFKIPMLQAFSEAAMVGGIADWFAVVALFRHPLGIPIWHTAIIPTKKNEIGENLGNFVSEEFLNREKLEIKLEEFNFATKASEWLSQEENANKIADAVAMNIIPGVLKTIKDEDIKRFIQVQFKEKLEAINFGDWVALALEPLQKGNVKDQLLTNLLEVMSSELANNKDLIRKKVKASTPFLSFGLADKSISEGVFNGLAEFLDEAKNPESAVRIKIDDYIADFLEKVKNSEEMRIKINNLILGFASKKEVQDYINGIWDEIKLSISNDLEKGDESSIKKNISSLIQGFGNGIKEDHVMIDKINNFIKNDLLSVLLNNKKVIGDLISSTVKSWDGKEVSEKLELEIGKDLQYIRINGTLVGGLIGLVIYAVEWTYHHFIM</sequence>